<proteinExistence type="predicted"/>
<name>A0A2C9U5B4_MANES</name>
<reference evidence="1" key="1">
    <citation type="submission" date="2016-02" db="EMBL/GenBank/DDBJ databases">
        <title>WGS assembly of Manihot esculenta.</title>
        <authorList>
            <person name="Bredeson J.V."/>
            <person name="Prochnik S.E."/>
            <person name="Lyons J.B."/>
            <person name="Schmutz J."/>
            <person name="Grimwood J."/>
            <person name="Vrebalov J."/>
            <person name="Bart R.S."/>
            <person name="Amuge T."/>
            <person name="Ferguson M.E."/>
            <person name="Green R."/>
            <person name="Putnam N."/>
            <person name="Stites J."/>
            <person name="Rounsley S."/>
            <person name="Rokhsar D.S."/>
        </authorList>
    </citation>
    <scope>NUCLEOTIDE SEQUENCE [LARGE SCALE GENOMIC DNA]</scope>
    <source>
        <tissue evidence="1">Leaf</tissue>
    </source>
</reference>
<organism evidence="1">
    <name type="scientific">Manihot esculenta</name>
    <name type="common">Cassava</name>
    <name type="synonym">Jatropha manihot</name>
    <dbReference type="NCBI Taxonomy" id="3983"/>
    <lineage>
        <taxon>Eukaryota</taxon>
        <taxon>Viridiplantae</taxon>
        <taxon>Streptophyta</taxon>
        <taxon>Embryophyta</taxon>
        <taxon>Tracheophyta</taxon>
        <taxon>Spermatophyta</taxon>
        <taxon>Magnoliopsida</taxon>
        <taxon>eudicotyledons</taxon>
        <taxon>Gunneridae</taxon>
        <taxon>Pentapetalae</taxon>
        <taxon>rosids</taxon>
        <taxon>fabids</taxon>
        <taxon>Malpighiales</taxon>
        <taxon>Euphorbiaceae</taxon>
        <taxon>Crotonoideae</taxon>
        <taxon>Manihoteae</taxon>
        <taxon>Manihot</taxon>
    </lineage>
</organism>
<dbReference type="AlphaFoldDB" id="A0A2C9U5B4"/>
<sequence>MNKLPIQVPGNLRGAGGSSKRIHVLLLEGSEEYQCDSPLAGIWYSAVNQSAKLIAAKGELPCYSTTLLITQLSRKCMPCSTAQGTDGSG</sequence>
<evidence type="ECO:0000313" key="1">
    <source>
        <dbReference type="EMBL" id="OAY24980.1"/>
    </source>
</evidence>
<accession>A0A2C9U5B4</accession>
<dbReference type="EMBL" id="CM004403">
    <property type="protein sequence ID" value="OAY24980.1"/>
    <property type="molecule type" value="Genomic_DNA"/>
</dbReference>
<gene>
    <name evidence="1" type="ORF">MANES_17G058600</name>
</gene>
<protein>
    <submittedName>
        <fullName evidence="1">Uncharacterized protein</fullName>
    </submittedName>
</protein>